<feature type="binding site" evidence="15">
    <location>
        <position position="85"/>
    </location>
    <ligand>
        <name>Ca(2+)</name>
        <dbReference type="ChEBI" id="CHEBI:29108"/>
        <label>1</label>
    </ligand>
</feature>
<evidence type="ECO:0000259" key="19">
    <source>
        <dbReference type="PROSITE" id="PS50873"/>
    </source>
</evidence>
<feature type="binding site" evidence="15">
    <location>
        <position position="89"/>
    </location>
    <ligand>
        <name>Ca(2+)</name>
        <dbReference type="ChEBI" id="CHEBI:29108"/>
        <label>1</label>
    </ligand>
</feature>
<feature type="disulfide bond" evidence="17">
    <location>
        <begin position="48"/>
        <end position="128"/>
    </location>
</feature>
<dbReference type="SUPFAM" id="SSF48113">
    <property type="entry name" value="Heme-dependent peroxidases"/>
    <property type="match status" value="1"/>
</dbReference>
<sequence length="339" mass="36515">MAVSVVLCLLAFGLVITAHASTPELGLNKTCIDEPEVTLQVGLYDESCPTAELIVSSWVQKAVEEDPRMAASLLRLHFHDCFVNGCDGSVLLEDTADFVGEKTAPPNLNSLRGFEVIDDIKAQLELVCPQTVSCADILAIAARDSVALSSGPRWEVPVGRKDSLFASYETAASHLPSPASNVTALVGAFQDVGLTLADLVALSGAHTIGKAKCSSFSSRLSIGTGSLRGDPEFLQSLLMLCYPSTSISTAMADLDLKTPTAFDNQYYINLLRGEGLLVSDEMLVENEVTQAIVELYAANCDIFLQDFAKSMVRMGSLAKRQEGEVRVNCRFINYNNIIH</sequence>
<feature type="site" description="Transition state stabilizer" evidence="16">
    <location>
        <position position="75"/>
    </location>
</feature>
<dbReference type="InterPro" id="IPR000823">
    <property type="entry name" value="Peroxidase_pln"/>
</dbReference>
<dbReference type="GO" id="GO:0046872">
    <property type="term" value="F:metal ion binding"/>
    <property type="evidence" value="ECO:0007669"/>
    <property type="project" value="UniProtKB-UniRule"/>
</dbReference>
<dbReference type="PRINTS" id="PR00458">
    <property type="entry name" value="PEROXIDASE"/>
</dbReference>
<evidence type="ECO:0000256" key="15">
    <source>
        <dbReference type="PIRSR" id="PIRSR600823-3"/>
    </source>
</evidence>
<dbReference type="PANTHER" id="PTHR31388">
    <property type="entry name" value="PEROXIDASE 72-RELATED"/>
    <property type="match status" value="1"/>
</dbReference>
<keyword evidence="5 18" id="KW-0349">Heme</keyword>
<evidence type="ECO:0000256" key="16">
    <source>
        <dbReference type="PIRSR" id="PIRSR600823-4"/>
    </source>
</evidence>
<comment type="function">
    <text evidence="18">Removal of H(2)O(2), oxidation of toxic reductants, biosynthesis and degradation of lignin, suberization, auxin catabolism, response to environmental stresses such as wounding, pathogen attack and oxidative stress.</text>
</comment>
<dbReference type="GO" id="GO:0140825">
    <property type="term" value="F:lactoperoxidase activity"/>
    <property type="evidence" value="ECO:0007669"/>
    <property type="project" value="UniProtKB-EC"/>
</dbReference>
<evidence type="ECO:0000256" key="12">
    <source>
        <dbReference type="ARBA" id="ARBA00023324"/>
    </source>
</evidence>
<feature type="binding site" evidence="15">
    <location>
        <position position="87"/>
    </location>
    <ligand>
        <name>Ca(2+)</name>
        <dbReference type="ChEBI" id="CHEBI:29108"/>
        <label>1</label>
    </ligand>
</feature>
<dbReference type="PROSITE" id="PS00435">
    <property type="entry name" value="PEROXIDASE_1"/>
    <property type="match status" value="1"/>
</dbReference>
<feature type="binding site" evidence="15">
    <location>
        <position position="80"/>
    </location>
    <ligand>
        <name>Ca(2+)</name>
        <dbReference type="ChEBI" id="CHEBI:29108"/>
        <label>1</label>
    </ligand>
</feature>
<evidence type="ECO:0000256" key="8">
    <source>
        <dbReference type="ARBA" id="ARBA00023002"/>
    </source>
</evidence>
<feature type="disulfide bond" evidence="17">
    <location>
        <begin position="81"/>
        <end position="86"/>
    </location>
</feature>
<dbReference type="InterPro" id="IPR019793">
    <property type="entry name" value="Peroxidases_heam-ligand_BS"/>
</dbReference>
<dbReference type="Gene3D" id="1.10.520.10">
    <property type="match status" value="1"/>
</dbReference>
<evidence type="ECO:0000256" key="13">
    <source>
        <dbReference type="PIRSR" id="PIRSR600823-1"/>
    </source>
</evidence>
<feature type="binding site" evidence="15">
    <location>
        <position position="263"/>
    </location>
    <ligand>
        <name>Ca(2+)</name>
        <dbReference type="ChEBI" id="CHEBI:29108"/>
        <label>2</label>
    </ligand>
</feature>
<dbReference type="PROSITE" id="PS00436">
    <property type="entry name" value="PEROXIDASE_2"/>
    <property type="match status" value="1"/>
</dbReference>
<proteinExistence type="inferred from homology"/>
<evidence type="ECO:0000256" key="18">
    <source>
        <dbReference type="RuleBase" id="RU362060"/>
    </source>
</evidence>
<evidence type="ECO:0000256" key="3">
    <source>
        <dbReference type="ARBA" id="ARBA00012313"/>
    </source>
</evidence>
<comment type="cofactor">
    <cofactor evidence="15 18">
        <name>heme b</name>
        <dbReference type="ChEBI" id="CHEBI:60344"/>
    </cofactor>
    <text evidence="15 18">Binds 1 heme b (iron(II)-protoporphyrin IX) group per subunit.</text>
</comment>
<dbReference type="OMA" id="CTEAETI"/>
<dbReference type="InterPro" id="IPR010255">
    <property type="entry name" value="Haem_peroxidase_sf"/>
</dbReference>
<keyword evidence="10 17" id="KW-1015">Disulfide bond</keyword>
<evidence type="ECO:0000256" key="11">
    <source>
        <dbReference type="ARBA" id="ARBA00023180"/>
    </source>
</evidence>
<evidence type="ECO:0000313" key="20">
    <source>
        <dbReference type="EnsemblPlants" id="Kaladp0045s0087.1.v1.1"/>
    </source>
</evidence>
<feature type="binding site" evidence="15">
    <location>
        <position position="83"/>
    </location>
    <ligand>
        <name>Ca(2+)</name>
        <dbReference type="ChEBI" id="CHEBI:29108"/>
        <label>1</label>
    </ligand>
</feature>
<dbReference type="PRINTS" id="PR00461">
    <property type="entry name" value="PLPEROXIDASE"/>
</dbReference>
<evidence type="ECO:0000256" key="17">
    <source>
        <dbReference type="PIRSR" id="PIRSR600823-5"/>
    </source>
</evidence>
<feature type="binding site" evidence="15">
    <location>
        <position position="207"/>
    </location>
    <ligand>
        <name>Ca(2+)</name>
        <dbReference type="ChEBI" id="CHEBI:29108"/>
        <label>2</label>
    </ligand>
</feature>
<feature type="active site" description="Proton acceptor" evidence="13">
    <location>
        <position position="79"/>
    </location>
</feature>
<dbReference type="Gramene" id="Kaladp0045s0087.1.v1.1">
    <property type="protein sequence ID" value="Kaladp0045s0087.1.v1.1"/>
    <property type="gene ID" value="Kaladp0045s0087.v1.1"/>
</dbReference>
<comment type="catalytic activity">
    <reaction evidence="1 18">
        <text>2 a phenolic donor + H2O2 = 2 a phenolic radical donor + 2 H2O</text>
        <dbReference type="Rhea" id="RHEA:56136"/>
        <dbReference type="ChEBI" id="CHEBI:15377"/>
        <dbReference type="ChEBI" id="CHEBI:16240"/>
        <dbReference type="ChEBI" id="CHEBI:139520"/>
        <dbReference type="ChEBI" id="CHEBI:139521"/>
        <dbReference type="EC" id="1.11.1.7"/>
    </reaction>
</comment>
<dbReference type="Pfam" id="PF00141">
    <property type="entry name" value="peroxidase"/>
    <property type="match status" value="1"/>
</dbReference>
<dbReference type="Gene3D" id="1.10.420.10">
    <property type="entry name" value="Peroxidase, domain 2"/>
    <property type="match status" value="1"/>
</dbReference>
<keyword evidence="21" id="KW-1185">Reference proteome</keyword>
<dbReference type="InterPro" id="IPR019794">
    <property type="entry name" value="Peroxidases_AS"/>
</dbReference>
<evidence type="ECO:0000256" key="5">
    <source>
        <dbReference type="ARBA" id="ARBA00022617"/>
    </source>
</evidence>
<comment type="similarity">
    <text evidence="18">Belongs to the peroxidase family. Classical plant (class III) peroxidase subfamily.</text>
</comment>
<keyword evidence="18" id="KW-0732">Signal</keyword>
<dbReference type="AlphaFoldDB" id="A0A7N0TSN0"/>
<feature type="binding site" evidence="15">
    <location>
        <position position="255"/>
    </location>
    <ligand>
        <name>Ca(2+)</name>
        <dbReference type="ChEBI" id="CHEBI:29108"/>
        <label>2</label>
    </ligand>
</feature>
<evidence type="ECO:0000313" key="21">
    <source>
        <dbReference type="Proteomes" id="UP000594263"/>
    </source>
</evidence>
<feature type="binding site" evidence="15">
    <location>
        <position position="101"/>
    </location>
    <ligand>
        <name>Ca(2+)</name>
        <dbReference type="ChEBI" id="CHEBI:29108"/>
        <label>1</label>
    </ligand>
</feature>
<dbReference type="EnsemblPlants" id="Kaladp0045s0087.1.v1.1">
    <property type="protein sequence ID" value="Kaladp0045s0087.1.v1.1"/>
    <property type="gene ID" value="Kaladp0045s0087.v1.1"/>
</dbReference>
<dbReference type="GO" id="GO:0020037">
    <property type="term" value="F:heme binding"/>
    <property type="evidence" value="ECO:0007669"/>
    <property type="project" value="UniProtKB-UniRule"/>
</dbReference>
<dbReference type="CDD" id="cd00693">
    <property type="entry name" value="secretory_peroxidase"/>
    <property type="match status" value="1"/>
</dbReference>
<accession>A0A7N0TSN0</accession>
<feature type="binding site" evidence="15">
    <location>
        <position position="258"/>
    </location>
    <ligand>
        <name>Ca(2+)</name>
        <dbReference type="ChEBI" id="CHEBI:29108"/>
        <label>2</label>
    </ligand>
</feature>
<evidence type="ECO:0000256" key="6">
    <source>
        <dbReference type="ARBA" id="ARBA00022723"/>
    </source>
</evidence>
<dbReference type="InterPro" id="IPR002016">
    <property type="entry name" value="Haem_peroxidase"/>
</dbReference>
<evidence type="ECO:0000256" key="7">
    <source>
        <dbReference type="ARBA" id="ARBA00022837"/>
    </source>
</evidence>
<dbReference type="PANTHER" id="PTHR31388:SF28">
    <property type="entry name" value="PEROXIDASE 40"/>
    <property type="match status" value="1"/>
</dbReference>
<evidence type="ECO:0000256" key="4">
    <source>
        <dbReference type="ARBA" id="ARBA00022559"/>
    </source>
</evidence>
<keyword evidence="7 15" id="KW-0106">Calcium</keyword>
<comment type="subcellular location">
    <subcellularLocation>
        <location evidence="18">Secreted</location>
    </subcellularLocation>
</comment>
<dbReference type="GO" id="GO:0042744">
    <property type="term" value="P:hydrogen peroxide catabolic process"/>
    <property type="evidence" value="ECO:0007669"/>
    <property type="project" value="UniProtKB-KW"/>
</dbReference>
<comment type="similarity">
    <text evidence="2">Belongs to the peroxidase family. Ascorbate peroxidase subfamily.</text>
</comment>
<feature type="binding site" description="axial binding residue" evidence="15">
    <location>
        <position position="206"/>
    </location>
    <ligand>
        <name>heme b</name>
        <dbReference type="ChEBI" id="CHEBI:60344"/>
    </ligand>
    <ligandPart>
        <name>Fe</name>
        <dbReference type="ChEBI" id="CHEBI:18248"/>
    </ligandPart>
</feature>
<protein>
    <recommendedName>
        <fullName evidence="3 18">Peroxidase</fullName>
        <ecNumber evidence="3 18">1.11.1.7</ecNumber>
    </recommendedName>
</protein>
<dbReference type="FunFam" id="1.10.420.10:FF:000001">
    <property type="entry name" value="Peroxidase"/>
    <property type="match status" value="1"/>
</dbReference>
<keyword evidence="18" id="KW-0964">Secreted</keyword>
<evidence type="ECO:0000256" key="14">
    <source>
        <dbReference type="PIRSR" id="PIRSR600823-2"/>
    </source>
</evidence>
<comment type="cofactor">
    <cofactor evidence="15 18">
        <name>Ca(2+)</name>
        <dbReference type="ChEBI" id="CHEBI:29108"/>
    </cofactor>
    <text evidence="15 18">Binds 2 calcium ions per subunit.</text>
</comment>
<reference evidence="20" key="1">
    <citation type="submission" date="2021-01" db="UniProtKB">
        <authorList>
            <consortium name="EnsemblPlants"/>
        </authorList>
    </citation>
    <scope>IDENTIFICATION</scope>
</reference>
<dbReference type="GO" id="GO:0006979">
    <property type="term" value="P:response to oxidative stress"/>
    <property type="evidence" value="ECO:0007669"/>
    <property type="project" value="UniProtKB-UniRule"/>
</dbReference>
<dbReference type="GO" id="GO:0005576">
    <property type="term" value="C:extracellular region"/>
    <property type="evidence" value="ECO:0007669"/>
    <property type="project" value="UniProtKB-SubCell"/>
</dbReference>
<feature type="disulfide bond" evidence="17">
    <location>
        <begin position="213"/>
        <end position="241"/>
    </location>
</feature>
<feature type="disulfide bond" evidence="17">
    <location>
        <begin position="134"/>
        <end position="329"/>
    </location>
</feature>
<evidence type="ECO:0000256" key="10">
    <source>
        <dbReference type="ARBA" id="ARBA00023157"/>
    </source>
</evidence>
<feature type="domain" description="Plant heme peroxidase family profile" evidence="19">
    <location>
        <begin position="38"/>
        <end position="333"/>
    </location>
</feature>
<evidence type="ECO:0000256" key="2">
    <source>
        <dbReference type="ARBA" id="ARBA00006873"/>
    </source>
</evidence>
<keyword evidence="9 15" id="KW-0408">Iron</keyword>
<dbReference type="Proteomes" id="UP000594263">
    <property type="component" value="Unplaced"/>
</dbReference>
<feature type="signal peptide" evidence="18">
    <location>
        <begin position="1"/>
        <end position="20"/>
    </location>
</feature>
<keyword evidence="12 18" id="KW-0376">Hydrogen peroxide</keyword>
<keyword evidence="8 18" id="KW-0560">Oxidoreductase</keyword>
<organism evidence="20 21">
    <name type="scientific">Kalanchoe fedtschenkoi</name>
    <name type="common">Lavender scallops</name>
    <name type="synonym">South American air plant</name>
    <dbReference type="NCBI Taxonomy" id="63787"/>
    <lineage>
        <taxon>Eukaryota</taxon>
        <taxon>Viridiplantae</taxon>
        <taxon>Streptophyta</taxon>
        <taxon>Embryophyta</taxon>
        <taxon>Tracheophyta</taxon>
        <taxon>Spermatophyta</taxon>
        <taxon>Magnoliopsida</taxon>
        <taxon>eudicotyledons</taxon>
        <taxon>Gunneridae</taxon>
        <taxon>Pentapetalae</taxon>
        <taxon>Saxifragales</taxon>
        <taxon>Crassulaceae</taxon>
        <taxon>Kalanchoe</taxon>
    </lineage>
</organism>
<dbReference type="FunFam" id="1.10.520.10:FF:000001">
    <property type="entry name" value="Peroxidase"/>
    <property type="match status" value="1"/>
</dbReference>
<keyword evidence="6 15" id="KW-0479">Metal-binding</keyword>
<dbReference type="EC" id="1.11.1.7" evidence="3 18"/>
<evidence type="ECO:0000256" key="9">
    <source>
        <dbReference type="ARBA" id="ARBA00023004"/>
    </source>
</evidence>
<dbReference type="InterPro" id="IPR033905">
    <property type="entry name" value="Secretory_peroxidase"/>
</dbReference>
<evidence type="ECO:0000256" key="1">
    <source>
        <dbReference type="ARBA" id="ARBA00000189"/>
    </source>
</evidence>
<name>A0A7N0TSN0_KALFE</name>
<feature type="chain" id="PRO_5029941809" description="Peroxidase" evidence="18">
    <location>
        <begin position="21"/>
        <end position="339"/>
    </location>
</feature>
<dbReference type="PROSITE" id="PS50873">
    <property type="entry name" value="PEROXIDASE_4"/>
    <property type="match status" value="1"/>
</dbReference>
<keyword evidence="4 18" id="KW-0575">Peroxidase</keyword>
<keyword evidence="11" id="KW-0325">Glycoprotein</keyword>
<feature type="binding site" evidence="14">
    <location>
        <position position="176"/>
    </location>
    <ligand>
        <name>substrate</name>
    </ligand>
</feature>